<dbReference type="InterPro" id="IPR053137">
    <property type="entry name" value="NLR-like"/>
</dbReference>
<dbReference type="InterPro" id="IPR002182">
    <property type="entry name" value="NB-ARC"/>
</dbReference>
<name>A0A2K0UMT6_TRIHA</name>
<dbReference type="SUPFAM" id="SSF52540">
    <property type="entry name" value="P-loop containing nucleoside triphosphate hydrolases"/>
    <property type="match status" value="1"/>
</dbReference>
<evidence type="ECO:0000313" key="3">
    <source>
        <dbReference type="Proteomes" id="UP000236290"/>
    </source>
</evidence>
<organism evidence="2 3">
    <name type="scientific">Trichoderma harzianum</name>
    <name type="common">Hypocrea lixii</name>
    <dbReference type="NCBI Taxonomy" id="5544"/>
    <lineage>
        <taxon>Eukaryota</taxon>
        <taxon>Fungi</taxon>
        <taxon>Dikarya</taxon>
        <taxon>Ascomycota</taxon>
        <taxon>Pezizomycotina</taxon>
        <taxon>Sordariomycetes</taxon>
        <taxon>Hypocreomycetidae</taxon>
        <taxon>Hypocreales</taxon>
        <taxon>Hypocreaceae</taxon>
        <taxon>Trichoderma</taxon>
    </lineage>
</organism>
<dbReference type="OrthoDB" id="4899463at2759"/>
<dbReference type="PANTHER" id="PTHR46082">
    <property type="entry name" value="ATP/GTP-BINDING PROTEIN-RELATED"/>
    <property type="match status" value="1"/>
</dbReference>
<dbReference type="Gene3D" id="3.40.50.300">
    <property type="entry name" value="P-loop containing nucleotide triphosphate hydrolases"/>
    <property type="match status" value="1"/>
</dbReference>
<dbReference type="AlphaFoldDB" id="A0A2K0UMT6"/>
<dbReference type="InterPro" id="IPR027417">
    <property type="entry name" value="P-loop_NTPase"/>
</dbReference>
<reference evidence="2 3" key="1">
    <citation type="submission" date="2017-02" db="EMBL/GenBank/DDBJ databases">
        <title>Genomes of Trichoderma spp. with biocontrol activity.</title>
        <authorList>
            <person name="Gardiner D."/>
            <person name="Kazan K."/>
            <person name="Vos C."/>
            <person name="Harvey P."/>
        </authorList>
    </citation>
    <scope>NUCLEOTIDE SEQUENCE [LARGE SCALE GENOMIC DNA]</scope>
    <source>
        <strain evidence="2 3">Tr1</strain>
    </source>
</reference>
<dbReference type="EMBL" id="MTYI01000016">
    <property type="protein sequence ID" value="PNP59099.1"/>
    <property type="molecule type" value="Genomic_DNA"/>
</dbReference>
<accession>A0A2K0UMT6</accession>
<evidence type="ECO:0000313" key="2">
    <source>
        <dbReference type="EMBL" id="PNP59099.1"/>
    </source>
</evidence>
<gene>
    <name evidence="2" type="ORF">THARTR1_01347</name>
</gene>
<dbReference type="Proteomes" id="UP000236290">
    <property type="component" value="Unassembled WGS sequence"/>
</dbReference>
<proteinExistence type="predicted"/>
<protein>
    <recommendedName>
        <fullName evidence="1">NB-ARC domain-containing protein</fullName>
    </recommendedName>
</protein>
<sequence length="461" mass="52933">MIPPTADEDDCQQTVISGLGGVGKTQIALEAAFRVRARYRYCHVFWVPAINTTTFENAYREIGRGLNIQIDENDKADIKLVVKEALSQISDNWLLIIDNADDATLFGETREVTSLKDYLPFNLKGSILFTTRNVEVSQKLDVRKEDIVHLTEMNQSEATNMLQKGLNQRQMDDAQSLRSLLEFLTNLPLAIKQASAYMIKTEMTISQYLDYCRRSSDEQLIKLLSKNFDDRARYEATQNPIATTWLISFRTILRDNPLAASYLRFMVFLAEKDIPKRLLPPTDDEFDACEAIGTLKAYGFINERECGDAYDMHRLVRLAMQNWMRKEGELQTHITTVMQRFDVEVPSPIFSNKDKWTRCLPHMTMALKFQDHVLDRILLSSILQKTACGLFILGKYRDAKQMNQKALDLHIEALGDEHPSTLEIMDMSLAIAACEEQPAEIEQINSQWLSINNNIMKKLRR</sequence>
<evidence type="ECO:0000259" key="1">
    <source>
        <dbReference type="Pfam" id="PF00931"/>
    </source>
</evidence>
<dbReference type="PANTHER" id="PTHR46082:SF6">
    <property type="entry name" value="AAA+ ATPASE DOMAIN-CONTAINING PROTEIN-RELATED"/>
    <property type="match status" value="1"/>
</dbReference>
<dbReference type="InterPro" id="IPR011990">
    <property type="entry name" value="TPR-like_helical_dom_sf"/>
</dbReference>
<feature type="domain" description="NB-ARC" evidence="1">
    <location>
        <begin position="8"/>
        <end position="169"/>
    </location>
</feature>
<dbReference type="Pfam" id="PF00931">
    <property type="entry name" value="NB-ARC"/>
    <property type="match status" value="1"/>
</dbReference>
<dbReference type="GO" id="GO:0043531">
    <property type="term" value="F:ADP binding"/>
    <property type="evidence" value="ECO:0007669"/>
    <property type="project" value="InterPro"/>
</dbReference>
<dbReference type="Gene3D" id="1.25.40.10">
    <property type="entry name" value="Tetratricopeptide repeat domain"/>
    <property type="match status" value="1"/>
</dbReference>
<comment type="caution">
    <text evidence="2">The sequence shown here is derived from an EMBL/GenBank/DDBJ whole genome shotgun (WGS) entry which is preliminary data.</text>
</comment>